<dbReference type="Proteomes" id="UP000257109">
    <property type="component" value="Unassembled WGS sequence"/>
</dbReference>
<comment type="caution">
    <text evidence="1">The sequence shown here is derived from an EMBL/GenBank/DDBJ whole genome shotgun (WGS) entry which is preliminary data.</text>
</comment>
<dbReference type="InterPro" id="IPR043502">
    <property type="entry name" value="DNA/RNA_pol_sf"/>
</dbReference>
<dbReference type="SUPFAM" id="SSF56672">
    <property type="entry name" value="DNA/RNA polymerases"/>
    <property type="match status" value="1"/>
</dbReference>
<proteinExistence type="predicted"/>
<dbReference type="Gene3D" id="3.30.70.270">
    <property type="match status" value="1"/>
</dbReference>
<dbReference type="InterPro" id="IPR053134">
    <property type="entry name" value="RNA-dir_DNA_polymerase"/>
</dbReference>
<name>A0A371EYX3_MUCPR</name>
<gene>
    <name evidence="1" type="ORF">CR513_49556</name>
</gene>
<keyword evidence="2" id="KW-1185">Reference proteome</keyword>
<evidence type="ECO:0000313" key="1">
    <source>
        <dbReference type="EMBL" id="RDX71133.1"/>
    </source>
</evidence>
<accession>A0A371EYX3</accession>
<dbReference type="OrthoDB" id="101614at2759"/>
<protein>
    <recommendedName>
        <fullName evidence="3">Reverse transcriptase domain-containing protein</fullName>
    </recommendedName>
</protein>
<reference evidence="1" key="1">
    <citation type="submission" date="2018-05" db="EMBL/GenBank/DDBJ databases">
        <title>Draft genome of Mucuna pruriens seed.</title>
        <authorList>
            <person name="Nnadi N.E."/>
            <person name="Vos R."/>
            <person name="Hasami M.H."/>
            <person name="Devisetty U.K."/>
            <person name="Aguiy J.C."/>
        </authorList>
    </citation>
    <scope>NUCLEOTIDE SEQUENCE [LARGE SCALE GENOMIC DNA]</scope>
    <source>
        <strain evidence="1">JCA_2017</strain>
    </source>
</reference>
<dbReference type="PANTHER" id="PTHR24559">
    <property type="entry name" value="TRANSPOSON TY3-I GAG-POL POLYPROTEIN"/>
    <property type="match status" value="1"/>
</dbReference>
<evidence type="ECO:0000313" key="2">
    <source>
        <dbReference type="Proteomes" id="UP000257109"/>
    </source>
</evidence>
<dbReference type="FunFam" id="3.30.70.270:FF:000020">
    <property type="entry name" value="Transposon Tf2-6 polyprotein-like Protein"/>
    <property type="match status" value="1"/>
</dbReference>
<sequence length="202" mass="24049">MSVLDSEIVKHRLPLNPDYPPAKQKHRRMKPKVSLKIKEEVQKQFEVSIQRPPMSGQHIRMCIDYRDLNRAGPKDDFPLPHIDVLVDNTTQRAYFSFMDGFSRYNQIKMALEDMEKTIFITLWRTFCYRIDLDKVRAIQEMPTPKMEKEVRGFLGRLNYIVKFISQLTATCIPIFKLLRKSQKTESNEECQETFEKIKQYLR</sequence>
<dbReference type="EMBL" id="QJKJ01011453">
    <property type="protein sequence ID" value="RDX71133.1"/>
    <property type="molecule type" value="Genomic_DNA"/>
</dbReference>
<dbReference type="PANTHER" id="PTHR24559:SF457">
    <property type="entry name" value="RNA-DIRECTED DNA POLYMERASE HOMOLOG"/>
    <property type="match status" value="1"/>
</dbReference>
<organism evidence="1 2">
    <name type="scientific">Mucuna pruriens</name>
    <name type="common">Velvet bean</name>
    <name type="synonym">Dolichos pruriens</name>
    <dbReference type="NCBI Taxonomy" id="157652"/>
    <lineage>
        <taxon>Eukaryota</taxon>
        <taxon>Viridiplantae</taxon>
        <taxon>Streptophyta</taxon>
        <taxon>Embryophyta</taxon>
        <taxon>Tracheophyta</taxon>
        <taxon>Spermatophyta</taxon>
        <taxon>Magnoliopsida</taxon>
        <taxon>eudicotyledons</taxon>
        <taxon>Gunneridae</taxon>
        <taxon>Pentapetalae</taxon>
        <taxon>rosids</taxon>
        <taxon>fabids</taxon>
        <taxon>Fabales</taxon>
        <taxon>Fabaceae</taxon>
        <taxon>Papilionoideae</taxon>
        <taxon>50 kb inversion clade</taxon>
        <taxon>NPAAA clade</taxon>
        <taxon>indigoferoid/millettioid clade</taxon>
        <taxon>Phaseoleae</taxon>
        <taxon>Mucuna</taxon>
    </lineage>
</organism>
<dbReference type="Gene3D" id="3.10.10.10">
    <property type="entry name" value="HIV Type 1 Reverse Transcriptase, subunit A, domain 1"/>
    <property type="match status" value="1"/>
</dbReference>
<dbReference type="InterPro" id="IPR043128">
    <property type="entry name" value="Rev_trsase/Diguanyl_cyclase"/>
</dbReference>
<dbReference type="AlphaFoldDB" id="A0A371EYX3"/>
<evidence type="ECO:0008006" key="3">
    <source>
        <dbReference type="Google" id="ProtNLM"/>
    </source>
</evidence>
<feature type="non-terminal residue" evidence="1">
    <location>
        <position position="1"/>
    </location>
</feature>